<organism evidence="1 2">
    <name type="scientific">Entomophthora muscae</name>
    <dbReference type="NCBI Taxonomy" id="34485"/>
    <lineage>
        <taxon>Eukaryota</taxon>
        <taxon>Fungi</taxon>
        <taxon>Fungi incertae sedis</taxon>
        <taxon>Zoopagomycota</taxon>
        <taxon>Entomophthoromycotina</taxon>
        <taxon>Entomophthoromycetes</taxon>
        <taxon>Entomophthorales</taxon>
        <taxon>Entomophthoraceae</taxon>
        <taxon>Entomophthora</taxon>
    </lineage>
</organism>
<gene>
    <name evidence="1" type="ORF">DSO57_1035626</name>
</gene>
<comment type="caution">
    <text evidence="1">The sequence shown here is derived from an EMBL/GenBank/DDBJ whole genome shotgun (WGS) entry which is preliminary data.</text>
</comment>
<protein>
    <submittedName>
        <fullName evidence="1">Uncharacterized protein</fullName>
    </submittedName>
</protein>
<name>A0ACC2TXM9_9FUNG</name>
<sequence length="226" mass="23393">MGKTLNLAHWLLVEIVWIVDGSSMIGGLLQEARNLPQANHQALAGHPPACAPLPATPPAGTGLLSLATHPAANYLPAPAYALESPTTPPLPAAPGATLDPPTWEKIPNQGSQKADFPKLHSISKCCLDGNLPKSSSHNPSQSGNWPWGRTKGYPASGLQPGCWPTLGMLLGQGSCWGQAAGALAQDSRCSCCDPHGGRFPGKGDLATVKALLLKLERDGGLGQANV</sequence>
<proteinExistence type="predicted"/>
<dbReference type="Proteomes" id="UP001165960">
    <property type="component" value="Unassembled WGS sequence"/>
</dbReference>
<reference evidence="1" key="1">
    <citation type="submission" date="2022-04" db="EMBL/GenBank/DDBJ databases">
        <title>Genome of the entomopathogenic fungus Entomophthora muscae.</title>
        <authorList>
            <person name="Elya C."/>
            <person name="Lovett B.R."/>
            <person name="Lee E."/>
            <person name="Macias A.M."/>
            <person name="Hajek A.E."/>
            <person name="De Bivort B.L."/>
            <person name="Kasson M.T."/>
            <person name="De Fine Licht H.H."/>
            <person name="Stajich J.E."/>
        </authorList>
    </citation>
    <scope>NUCLEOTIDE SEQUENCE</scope>
    <source>
        <strain evidence="1">Berkeley</strain>
    </source>
</reference>
<accession>A0ACC2TXM9</accession>
<evidence type="ECO:0000313" key="2">
    <source>
        <dbReference type="Proteomes" id="UP001165960"/>
    </source>
</evidence>
<evidence type="ECO:0000313" key="1">
    <source>
        <dbReference type="EMBL" id="KAJ9079414.1"/>
    </source>
</evidence>
<keyword evidence="2" id="KW-1185">Reference proteome</keyword>
<dbReference type="EMBL" id="QTSX02001740">
    <property type="protein sequence ID" value="KAJ9079414.1"/>
    <property type="molecule type" value="Genomic_DNA"/>
</dbReference>